<dbReference type="PROSITE" id="PS50110">
    <property type="entry name" value="RESPONSE_REGULATORY"/>
    <property type="match status" value="1"/>
</dbReference>
<dbReference type="Pfam" id="PF02518">
    <property type="entry name" value="HATPase_c"/>
    <property type="match status" value="1"/>
</dbReference>
<dbReference type="SMART" id="SM00388">
    <property type="entry name" value="HisKA"/>
    <property type="match status" value="1"/>
</dbReference>
<feature type="modified residue" description="4-aspartylphosphate" evidence="5">
    <location>
        <position position="473"/>
    </location>
</feature>
<reference evidence="9" key="1">
    <citation type="journal article" date="2009" name="Appl. Environ. Microbiol.">
        <title>Complete genome sequence of the chemolithoautotrophic marine magnetotactic coccus strain MC-1.</title>
        <authorList>
            <person name="Schubbe S."/>
            <person name="Williams T.J."/>
            <person name="Xie G."/>
            <person name="Kiss H.E."/>
            <person name="Brettin T.S."/>
            <person name="Martinez D."/>
            <person name="Ross C.A."/>
            <person name="Schuler D."/>
            <person name="Cox B.L."/>
            <person name="Nealson K.H."/>
            <person name="Bazylinski D.A."/>
        </authorList>
    </citation>
    <scope>NUCLEOTIDE SEQUENCE [LARGE SCALE GENOMIC DNA]</scope>
    <source>
        <strain evidence="9">ATCC BAA-1437 / JCM 17883 / MC-1</strain>
    </source>
</reference>
<dbReference type="Gene3D" id="3.40.50.2300">
    <property type="match status" value="1"/>
</dbReference>
<dbReference type="HOGENOM" id="CLU_000445_114_15_5"/>
<keyword evidence="4" id="KW-0902">Two-component regulatory system</keyword>
<keyword evidence="8" id="KW-0418">Kinase</keyword>
<dbReference type="Pfam" id="PF14361">
    <property type="entry name" value="RsbRD_N"/>
    <property type="match status" value="1"/>
</dbReference>
<dbReference type="OrthoDB" id="9813151at2"/>
<dbReference type="PANTHER" id="PTHR45339">
    <property type="entry name" value="HYBRID SIGNAL TRANSDUCTION HISTIDINE KINASE J"/>
    <property type="match status" value="1"/>
</dbReference>
<gene>
    <name evidence="8" type="ordered locus">Mmc1_3075</name>
</gene>
<organism evidence="8 9">
    <name type="scientific">Magnetococcus marinus (strain ATCC BAA-1437 / JCM 17883 / MC-1)</name>
    <dbReference type="NCBI Taxonomy" id="156889"/>
    <lineage>
        <taxon>Bacteria</taxon>
        <taxon>Pseudomonadati</taxon>
        <taxon>Pseudomonadota</taxon>
        <taxon>Magnetococcia</taxon>
        <taxon>Magnetococcales</taxon>
        <taxon>Magnetococcaceae</taxon>
        <taxon>Magnetococcus</taxon>
    </lineage>
</organism>
<dbReference type="GO" id="GO:0000155">
    <property type="term" value="F:phosphorelay sensor kinase activity"/>
    <property type="evidence" value="ECO:0007669"/>
    <property type="project" value="InterPro"/>
</dbReference>
<dbReference type="PROSITE" id="PS50109">
    <property type="entry name" value="HIS_KIN"/>
    <property type="match status" value="1"/>
</dbReference>
<dbReference type="CDD" id="cd16922">
    <property type="entry name" value="HATPase_EvgS-ArcB-TorS-like"/>
    <property type="match status" value="1"/>
</dbReference>
<dbReference type="InterPro" id="IPR025751">
    <property type="entry name" value="RsbRD_N_dom"/>
</dbReference>
<dbReference type="InterPro" id="IPR004358">
    <property type="entry name" value="Sig_transdc_His_kin-like_C"/>
</dbReference>
<dbReference type="Proteomes" id="UP000002586">
    <property type="component" value="Chromosome"/>
</dbReference>
<dbReference type="Gene3D" id="1.10.287.130">
    <property type="match status" value="1"/>
</dbReference>
<proteinExistence type="predicted"/>
<sequence>MIHQGEDGVSQDALLGAMLAEHQDEILQSWIRHIVTHAGMRQLEKAGEAELRRQAAQLWAHLVALFEGLPLEDTRCPAYGDVVIVLREMSGLRAEQGFSPMETCQFVFLLKDALLPLLQRRFADHPELFTWALIRLNRWVDRLGMITFECYMESRERTIMEQSRAMVALAESSNRTKSMFLAAMSHEIRTPLHAINGLAELLEREELNQDQKHYVHIIYRAGSRLLALINDILDFSRLEAGRIELESLVVEVRPLVHETMEMLSFKAKDKGLALQWTLEPQVPQWMMSDPTRLGQVLVNLVGNAIKFTQSGEVALEISVAEQQLCVMVRDTGLGIAEDKQQIIFEPFSQSDITISRRFGGTGLGLSITKQIVALMGGTISVQSRLGEGSRFYVRLPLKEVAAGDLLAAQQATQEVEVITLPTLNILLAEDTLENRVLFRAFLKHCPWAIDEAKDGAEALIKFTTGHYDLVLMDVEMPIMDGYAATQAIRAWERAQQRVATPILALTAHALSEYRQQSINAGCNGHVVKPLGKRDLIEAIRQAVTPPVQGG</sequence>
<dbReference type="PRINTS" id="PR00344">
    <property type="entry name" value="BCTRLSENSOR"/>
</dbReference>
<accession>A0LC73</accession>
<keyword evidence="3 5" id="KW-0597">Phosphoprotein</keyword>
<dbReference type="eggNOG" id="COG2205">
    <property type="taxonomic scope" value="Bacteria"/>
</dbReference>
<dbReference type="Gene3D" id="3.30.565.10">
    <property type="entry name" value="Histidine kinase-like ATPase, C-terminal domain"/>
    <property type="match status" value="1"/>
</dbReference>
<dbReference type="SUPFAM" id="SSF52172">
    <property type="entry name" value="CheY-like"/>
    <property type="match status" value="1"/>
</dbReference>
<dbReference type="STRING" id="156889.Mmc1_3075"/>
<dbReference type="PANTHER" id="PTHR45339:SF1">
    <property type="entry name" value="HYBRID SIGNAL TRANSDUCTION HISTIDINE KINASE J"/>
    <property type="match status" value="1"/>
</dbReference>
<dbReference type="SMART" id="SM00448">
    <property type="entry name" value="REC"/>
    <property type="match status" value="1"/>
</dbReference>
<dbReference type="InterPro" id="IPR036890">
    <property type="entry name" value="HATPase_C_sf"/>
</dbReference>
<keyword evidence="9" id="KW-1185">Reference proteome</keyword>
<dbReference type="Pfam" id="PF00512">
    <property type="entry name" value="HisKA"/>
    <property type="match status" value="1"/>
</dbReference>
<dbReference type="InterPro" id="IPR001789">
    <property type="entry name" value="Sig_transdc_resp-reg_receiver"/>
</dbReference>
<dbReference type="KEGG" id="mgm:Mmc1_3075"/>
<evidence type="ECO:0000256" key="5">
    <source>
        <dbReference type="PROSITE-ProRule" id="PRU00169"/>
    </source>
</evidence>
<evidence type="ECO:0000256" key="1">
    <source>
        <dbReference type="ARBA" id="ARBA00000085"/>
    </source>
</evidence>
<dbReference type="SUPFAM" id="SSF55874">
    <property type="entry name" value="ATPase domain of HSP90 chaperone/DNA topoisomerase II/histidine kinase"/>
    <property type="match status" value="1"/>
</dbReference>
<dbReference type="AlphaFoldDB" id="A0LC73"/>
<dbReference type="FunFam" id="3.30.565.10:FF:000078">
    <property type="entry name" value="Two-component sensor histidine kinase"/>
    <property type="match status" value="1"/>
</dbReference>
<dbReference type="RefSeq" id="WP_011714629.1">
    <property type="nucleotide sequence ID" value="NC_008576.1"/>
</dbReference>
<keyword evidence="8" id="KW-0808">Transferase</keyword>
<dbReference type="EC" id="2.7.13.3" evidence="2"/>
<dbReference type="Pfam" id="PF00072">
    <property type="entry name" value="Response_reg"/>
    <property type="match status" value="1"/>
</dbReference>
<dbReference type="SUPFAM" id="SSF47384">
    <property type="entry name" value="Homodimeric domain of signal transducing histidine kinase"/>
    <property type="match status" value="1"/>
</dbReference>
<dbReference type="InterPro" id="IPR005467">
    <property type="entry name" value="His_kinase_dom"/>
</dbReference>
<evidence type="ECO:0000256" key="3">
    <source>
        <dbReference type="ARBA" id="ARBA00022553"/>
    </source>
</evidence>
<evidence type="ECO:0000259" key="7">
    <source>
        <dbReference type="PROSITE" id="PS50110"/>
    </source>
</evidence>
<evidence type="ECO:0000259" key="6">
    <source>
        <dbReference type="PROSITE" id="PS50109"/>
    </source>
</evidence>
<dbReference type="InterPro" id="IPR003594">
    <property type="entry name" value="HATPase_dom"/>
</dbReference>
<comment type="catalytic activity">
    <reaction evidence="1">
        <text>ATP + protein L-histidine = ADP + protein N-phospho-L-histidine.</text>
        <dbReference type="EC" id="2.7.13.3"/>
    </reaction>
</comment>
<protein>
    <recommendedName>
        <fullName evidence="2">histidine kinase</fullName>
        <ecNumber evidence="2">2.7.13.3</ecNumber>
    </recommendedName>
</protein>
<evidence type="ECO:0000313" key="8">
    <source>
        <dbReference type="EMBL" id="ABK45566.1"/>
    </source>
</evidence>
<feature type="domain" description="Response regulatory" evidence="7">
    <location>
        <begin position="424"/>
        <end position="543"/>
    </location>
</feature>
<dbReference type="InterPro" id="IPR003661">
    <property type="entry name" value="HisK_dim/P_dom"/>
</dbReference>
<dbReference type="EMBL" id="CP000471">
    <property type="protein sequence ID" value="ABK45566.1"/>
    <property type="molecule type" value="Genomic_DNA"/>
</dbReference>
<reference evidence="8 9" key="2">
    <citation type="journal article" date="2012" name="Int. J. Syst. Evol. Microbiol.">
        <title>Magnetococcus marinus gen. nov., sp. nov., a marine, magnetotactic bacterium that represents a novel lineage (Magnetococcaceae fam. nov.; Magnetococcales ord. nov.) at the base of the Alphaproteobacteria.</title>
        <authorList>
            <person name="Bazylinski D.A."/>
            <person name="Williams T.J."/>
            <person name="Lefevre C.T."/>
            <person name="Berg R.J."/>
            <person name="Zhang C.L."/>
            <person name="Bowser S.S."/>
            <person name="Dean A.J."/>
            <person name="Beveridge T.J."/>
        </authorList>
    </citation>
    <scope>NUCLEOTIDE SEQUENCE [LARGE SCALE GENOMIC DNA]</scope>
    <source>
        <strain evidence="9">ATCC BAA-1437 / JCM 17883 / MC-1</strain>
    </source>
</reference>
<feature type="domain" description="Histidine kinase" evidence="6">
    <location>
        <begin position="183"/>
        <end position="399"/>
    </location>
</feature>
<name>A0LC73_MAGMM</name>
<evidence type="ECO:0000313" key="9">
    <source>
        <dbReference type="Proteomes" id="UP000002586"/>
    </source>
</evidence>
<dbReference type="InterPro" id="IPR011006">
    <property type="entry name" value="CheY-like_superfamily"/>
</dbReference>
<dbReference type="eggNOG" id="COG0784">
    <property type="taxonomic scope" value="Bacteria"/>
</dbReference>
<dbReference type="CDD" id="cd17546">
    <property type="entry name" value="REC_hyHK_CKI1_RcsC-like"/>
    <property type="match status" value="1"/>
</dbReference>
<dbReference type="InterPro" id="IPR036097">
    <property type="entry name" value="HisK_dim/P_sf"/>
</dbReference>
<evidence type="ECO:0000256" key="4">
    <source>
        <dbReference type="ARBA" id="ARBA00023012"/>
    </source>
</evidence>
<dbReference type="CDD" id="cd00082">
    <property type="entry name" value="HisKA"/>
    <property type="match status" value="1"/>
</dbReference>
<evidence type="ECO:0000256" key="2">
    <source>
        <dbReference type="ARBA" id="ARBA00012438"/>
    </source>
</evidence>
<dbReference type="SMART" id="SM00387">
    <property type="entry name" value="HATPase_c"/>
    <property type="match status" value="1"/>
</dbReference>